<keyword evidence="1 2" id="KW-0732">Signal</keyword>
<protein>
    <submittedName>
        <fullName evidence="4">Nopaline-binding periplasmic protein</fullName>
    </submittedName>
</protein>
<dbReference type="EMBL" id="CP042582">
    <property type="protein sequence ID" value="QEX21391.1"/>
    <property type="molecule type" value="Genomic_DNA"/>
</dbReference>
<dbReference type="PANTHER" id="PTHR35936:SF17">
    <property type="entry name" value="ARGININE-BINDING EXTRACELLULAR PROTEIN ARTP"/>
    <property type="match status" value="1"/>
</dbReference>
<evidence type="ECO:0000259" key="3">
    <source>
        <dbReference type="SMART" id="SM00062"/>
    </source>
</evidence>
<evidence type="ECO:0000256" key="2">
    <source>
        <dbReference type="SAM" id="SignalP"/>
    </source>
</evidence>
<evidence type="ECO:0000256" key="1">
    <source>
        <dbReference type="ARBA" id="ARBA00022729"/>
    </source>
</evidence>
<dbReference type="OrthoDB" id="9807134at2"/>
<sequence length="303" mass="32038">MTSATPAPRRRAARPLALAAAMSLAAMSLAALIAGAPASGADMAWKSLRIGMRGPDSPVSEATIGYEADLAQDLCRRMAVACTFDTGKGNDGVAALLARRVDALMSWLPVTASQRQTIDFSYAYALERHGLIVPDPGPLAGLPGTGKTLSLTVTPQDARDAIDALRGRLAGRTVGALAGSVDLAFLQGQIGGSATIRPYESMEPLLRDLAEGRLDAAMAEVTRLQAIVTLSGYRNLAISGPQFSDEELFGDGIAVGVRKPDRTLREMFDRAIADAIGDGTLERLSLKWFKADISPHRCNCKPF</sequence>
<dbReference type="Pfam" id="PF00497">
    <property type="entry name" value="SBP_bac_3"/>
    <property type="match status" value="1"/>
</dbReference>
<evidence type="ECO:0000313" key="4">
    <source>
        <dbReference type="EMBL" id="QEX21391.1"/>
    </source>
</evidence>
<proteinExistence type="predicted"/>
<dbReference type="KEGG" id="hadh:FRZ61_13160"/>
<dbReference type="PANTHER" id="PTHR35936">
    <property type="entry name" value="MEMBRANE-BOUND LYTIC MUREIN TRANSGLYCOSYLASE F"/>
    <property type="match status" value="1"/>
</dbReference>
<dbReference type="Proteomes" id="UP000325797">
    <property type="component" value="Chromosome"/>
</dbReference>
<keyword evidence="5" id="KW-1185">Reference proteome</keyword>
<dbReference type="Gene3D" id="3.40.190.10">
    <property type="entry name" value="Periplasmic binding protein-like II"/>
    <property type="match status" value="2"/>
</dbReference>
<feature type="domain" description="Solute-binding protein family 3/N-terminal" evidence="3">
    <location>
        <begin position="47"/>
        <end position="292"/>
    </location>
</feature>
<dbReference type="SMART" id="SM00062">
    <property type="entry name" value="PBPb"/>
    <property type="match status" value="1"/>
</dbReference>
<dbReference type="InterPro" id="IPR001638">
    <property type="entry name" value="Solute-binding_3/MltF_N"/>
</dbReference>
<feature type="chain" id="PRO_5023941169" evidence="2">
    <location>
        <begin position="31"/>
        <end position="303"/>
    </location>
</feature>
<accession>A0A5J6MVR6</accession>
<dbReference type="AlphaFoldDB" id="A0A5J6MVR6"/>
<feature type="signal peptide" evidence="2">
    <location>
        <begin position="1"/>
        <end position="30"/>
    </location>
</feature>
<gene>
    <name evidence="4" type="primary">nocT</name>
    <name evidence="4" type="ORF">FRZ61_13160</name>
</gene>
<dbReference type="SUPFAM" id="SSF53850">
    <property type="entry name" value="Periplasmic binding protein-like II"/>
    <property type="match status" value="1"/>
</dbReference>
<dbReference type="RefSeq" id="WP_151115882.1">
    <property type="nucleotide sequence ID" value="NZ_CP042582.1"/>
</dbReference>
<evidence type="ECO:0000313" key="5">
    <source>
        <dbReference type="Proteomes" id="UP000325797"/>
    </source>
</evidence>
<organism evidence="4 5">
    <name type="scientific">Hypericibacter adhaerens</name>
    <dbReference type="NCBI Taxonomy" id="2602016"/>
    <lineage>
        <taxon>Bacteria</taxon>
        <taxon>Pseudomonadati</taxon>
        <taxon>Pseudomonadota</taxon>
        <taxon>Alphaproteobacteria</taxon>
        <taxon>Rhodospirillales</taxon>
        <taxon>Dongiaceae</taxon>
        <taxon>Hypericibacter</taxon>
    </lineage>
</organism>
<reference evidence="4 5" key="1">
    <citation type="submission" date="2019-08" db="EMBL/GenBank/DDBJ databases">
        <title>Hyperibacter terrae gen. nov., sp. nov. and Hyperibacter viscosus sp. nov., two new members in the family Rhodospirillaceae isolated from the rhizosphere of Hypericum perforatum.</title>
        <authorList>
            <person name="Noviana Z."/>
        </authorList>
    </citation>
    <scope>NUCLEOTIDE SEQUENCE [LARGE SCALE GENOMIC DNA]</scope>
    <source>
        <strain evidence="4 5">R5959</strain>
    </source>
</reference>
<name>A0A5J6MVR6_9PROT</name>